<evidence type="ECO:0000313" key="2">
    <source>
        <dbReference type="Proteomes" id="UP001145114"/>
    </source>
</evidence>
<protein>
    <submittedName>
        <fullName evidence="1">Uncharacterized protein</fullName>
    </submittedName>
</protein>
<sequence>MDYDPGHTVEAYNAFQKQQQQQDVLHAGVKNVRGEPDGRLSLSETNAEIKRLERKISHHPYDAEA</sequence>
<gene>
    <name evidence="1" type="ORF">EV182_004211</name>
</gene>
<organism evidence="1 2">
    <name type="scientific">Spiromyces aspiralis</name>
    <dbReference type="NCBI Taxonomy" id="68401"/>
    <lineage>
        <taxon>Eukaryota</taxon>
        <taxon>Fungi</taxon>
        <taxon>Fungi incertae sedis</taxon>
        <taxon>Zoopagomycota</taxon>
        <taxon>Kickxellomycotina</taxon>
        <taxon>Kickxellomycetes</taxon>
        <taxon>Kickxellales</taxon>
        <taxon>Kickxellaceae</taxon>
        <taxon>Spiromyces</taxon>
    </lineage>
</organism>
<dbReference type="EMBL" id="JAMZIH010001246">
    <property type="protein sequence ID" value="KAJ1678358.1"/>
    <property type="molecule type" value="Genomic_DNA"/>
</dbReference>
<evidence type="ECO:0000313" key="1">
    <source>
        <dbReference type="EMBL" id="KAJ1678358.1"/>
    </source>
</evidence>
<proteinExistence type="predicted"/>
<comment type="caution">
    <text evidence="1">The sequence shown here is derived from an EMBL/GenBank/DDBJ whole genome shotgun (WGS) entry which is preliminary data.</text>
</comment>
<name>A0ACC1HP90_9FUNG</name>
<reference evidence="1" key="1">
    <citation type="submission" date="2022-06" db="EMBL/GenBank/DDBJ databases">
        <title>Phylogenomic reconstructions and comparative analyses of Kickxellomycotina fungi.</title>
        <authorList>
            <person name="Reynolds N.K."/>
            <person name="Stajich J.E."/>
            <person name="Barry K."/>
            <person name="Grigoriev I.V."/>
            <person name="Crous P."/>
            <person name="Smith M.E."/>
        </authorList>
    </citation>
    <scope>NUCLEOTIDE SEQUENCE</scope>
    <source>
        <strain evidence="1">RSA 2271</strain>
    </source>
</reference>
<keyword evidence="2" id="KW-1185">Reference proteome</keyword>
<dbReference type="Proteomes" id="UP001145114">
    <property type="component" value="Unassembled WGS sequence"/>
</dbReference>
<feature type="non-terminal residue" evidence="1">
    <location>
        <position position="65"/>
    </location>
</feature>
<accession>A0ACC1HP90</accession>